<sequence length="177" mass="19174">MVPRKRKDKNRDDGCAGAEKALFALLRASTGEAKMHGCHPRDHARLKARSDNASAGANHSPDIPAGAITGERRQLDRPLPHAICDTLHKRGLTTAVAQVREKTQRRGGTLYPGPASHTSHGSPEDSCCASPDSVAQQPLFPIASLSDHKTRDTLPHAAAESLNRFPFMQCHQTAFMQ</sequence>
<gene>
    <name evidence="2" type="ORF">MAPG_01646</name>
</gene>
<proteinExistence type="predicted"/>
<reference evidence="3" key="5">
    <citation type="submission" date="2015-06" db="UniProtKB">
        <authorList>
            <consortium name="EnsemblFungi"/>
        </authorList>
    </citation>
    <scope>IDENTIFICATION</scope>
    <source>
        <strain evidence="3">ATCC 64411</strain>
    </source>
</reference>
<protein>
    <submittedName>
        <fullName evidence="2 3">Uncharacterized protein</fullName>
    </submittedName>
</protein>
<dbReference type="VEuPathDB" id="FungiDB:MAPG_01646"/>
<reference evidence="2" key="3">
    <citation type="submission" date="2011-03" db="EMBL/GenBank/DDBJ databases">
        <title>Annotation of Magnaporthe poae ATCC 64411.</title>
        <authorList>
            <person name="Ma L.-J."/>
            <person name="Dead R."/>
            <person name="Young S.K."/>
            <person name="Zeng Q."/>
            <person name="Gargeya S."/>
            <person name="Fitzgerald M."/>
            <person name="Haas B."/>
            <person name="Abouelleil A."/>
            <person name="Alvarado L."/>
            <person name="Arachchi H.M."/>
            <person name="Berlin A."/>
            <person name="Brown A."/>
            <person name="Chapman S.B."/>
            <person name="Chen Z."/>
            <person name="Dunbar C."/>
            <person name="Freedman E."/>
            <person name="Gearin G."/>
            <person name="Gellesch M."/>
            <person name="Goldberg J."/>
            <person name="Griggs A."/>
            <person name="Gujja S."/>
            <person name="Heiman D."/>
            <person name="Howarth C."/>
            <person name="Larson L."/>
            <person name="Lui A."/>
            <person name="MacDonald P.J.P."/>
            <person name="Mehta T."/>
            <person name="Montmayeur A."/>
            <person name="Murphy C."/>
            <person name="Neiman D."/>
            <person name="Pearson M."/>
            <person name="Priest M."/>
            <person name="Roberts A."/>
            <person name="Saif S."/>
            <person name="Shea T."/>
            <person name="Shenoy N."/>
            <person name="Sisk P."/>
            <person name="Stolte C."/>
            <person name="Sykes S."/>
            <person name="Yandava C."/>
            <person name="Wortman J."/>
            <person name="Nusbaum C."/>
            <person name="Birren B."/>
        </authorList>
    </citation>
    <scope>NUCLEOTIDE SEQUENCE</scope>
    <source>
        <strain evidence="2">ATCC 64411</strain>
    </source>
</reference>
<evidence type="ECO:0000313" key="4">
    <source>
        <dbReference type="Proteomes" id="UP000011715"/>
    </source>
</evidence>
<name>A0A0C4DP90_MAGP6</name>
<reference evidence="3" key="4">
    <citation type="journal article" date="2015" name="G3 (Bethesda)">
        <title>Genome sequences of three phytopathogenic species of the Magnaporthaceae family of fungi.</title>
        <authorList>
            <person name="Okagaki L.H."/>
            <person name="Nunes C.C."/>
            <person name="Sailsbery J."/>
            <person name="Clay B."/>
            <person name="Brown D."/>
            <person name="John T."/>
            <person name="Oh Y."/>
            <person name="Young N."/>
            <person name="Fitzgerald M."/>
            <person name="Haas B.J."/>
            <person name="Zeng Q."/>
            <person name="Young S."/>
            <person name="Adiconis X."/>
            <person name="Fan L."/>
            <person name="Levin J.Z."/>
            <person name="Mitchell T.K."/>
            <person name="Okubara P.A."/>
            <person name="Farman M.L."/>
            <person name="Kohn L.M."/>
            <person name="Birren B."/>
            <person name="Ma L.-J."/>
            <person name="Dean R.A."/>
        </authorList>
    </citation>
    <scope>NUCLEOTIDE SEQUENCE</scope>
    <source>
        <strain evidence="3">ATCC 64411 / 73-15</strain>
    </source>
</reference>
<dbReference type="EMBL" id="GL876966">
    <property type="protein sequence ID" value="KLU82574.1"/>
    <property type="molecule type" value="Genomic_DNA"/>
</dbReference>
<dbReference type="Proteomes" id="UP000011715">
    <property type="component" value="Unassembled WGS sequence"/>
</dbReference>
<reference evidence="4" key="2">
    <citation type="submission" date="2010-05" db="EMBL/GenBank/DDBJ databases">
        <title>The genome sequence of Magnaporthe poae strain ATCC 64411.</title>
        <authorList>
            <person name="Ma L.-J."/>
            <person name="Dead R."/>
            <person name="Young S."/>
            <person name="Zeng Q."/>
            <person name="Koehrsen M."/>
            <person name="Alvarado L."/>
            <person name="Berlin A."/>
            <person name="Chapman S.B."/>
            <person name="Chen Z."/>
            <person name="Freedman E."/>
            <person name="Gellesch M."/>
            <person name="Goldberg J."/>
            <person name="Griggs A."/>
            <person name="Gujja S."/>
            <person name="Heilman E.R."/>
            <person name="Heiman D."/>
            <person name="Hepburn T."/>
            <person name="Howarth C."/>
            <person name="Jen D."/>
            <person name="Larson L."/>
            <person name="Mehta T."/>
            <person name="Neiman D."/>
            <person name="Pearson M."/>
            <person name="Roberts A."/>
            <person name="Saif S."/>
            <person name="Shea T."/>
            <person name="Shenoy N."/>
            <person name="Sisk P."/>
            <person name="Stolte C."/>
            <person name="Sykes S."/>
            <person name="Walk T."/>
            <person name="White J."/>
            <person name="Yandava C."/>
            <person name="Haas B."/>
            <person name="Nusbaum C."/>
            <person name="Birren B."/>
        </authorList>
    </citation>
    <scope>NUCLEOTIDE SEQUENCE [LARGE SCALE GENOMIC DNA]</scope>
    <source>
        <strain evidence="4">ATCC 64411 / 73-15</strain>
    </source>
</reference>
<feature type="region of interest" description="Disordered" evidence="1">
    <location>
        <begin position="102"/>
        <end position="132"/>
    </location>
</feature>
<reference evidence="2" key="1">
    <citation type="submission" date="2010-05" db="EMBL/GenBank/DDBJ databases">
        <title>The Genome Sequence of Magnaporthe poae strain ATCC 64411.</title>
        <authorList>
            <consortium name="The Broad Institute Genome Sequencing Platform"/>
            <consortium name="Broad Institute Genome Sequencing Center for Infectious Disease"/>
            <person name="Ma L.-J."/>
            <person name="Dead R."/>
            <person name="Young S."/>
            <person name="Zeng Q."/>
            <person name="Koehrsen M."/>
            <person name="Alvarado L."/>
            <person name="Berlin A."/>
            <person name="Chapman S.B."/>
            <person name="Chen Z."/>
            <person name="Freedman E."/>
            <person name="Gellesch M."/>
            <person name="Goldberg J."/>
            <person name="Griggs A."/>
            <person name="Gujja S."/>
            <person name="Heilman E.R."/>
            <person name="Heiman D."/>
            <person name="Hepburn T."/>
            <person name="Howarth C."/>
            <person name="Jen D."/>
            <person name="Larson L."/>
            <person name="Mehta T."/>
            <person name="Neiman D."/>
            <person name="Pearson M."/>
            <person name="Roberts A."/>
            <person name="Saif S."/>
            <person name="Shea T."/>
            <person name="Shenoy N."/>
            <person name="Sisk P."/>
            <person name="Stolte C."/>
            <person name="Sykes S."/>
            <person name="Walk T."/>
            <person name="White J."/>
            <person name="Yandava C."/>
            <person name="Haas B."/>
            <person name="Nusbaum C."/>
            <person name="Birren B."/>
        </authorList>
    </citation>
    <scope>NUCLEOTIDE SEQUENCE</scope>
    <source>
        <strain evidence="2">ATCC 64411</strain>
    </source>
</reference>
<evidence type="ECO:0000313" key="3">
    <source>
        <dbReference type="EnsemblFungi" id="MAPG_01646T0"/>
    </source>
</evidence>
<evidence type="ECO:0000313" key="2">
    <source>
        <dbReference type="EMBL" id="KLU82574.1"/>
    </source>
</evidence>
<dbReference type="EnsemblFungi" id="MAPG_01646T0">
    <property type="protein sequence ID" value="MAPG_01646T0"/>
    <property type="gene ID" value="MAPG_01646"/>
</dbReference>
<evidence type="ECO:0000256" key="1">
    <source>
        <dbReference type="SAM" id="MobiDB-lite"/>
    </source>
</evidence>
<keyword evidence="4" id="KW-1185">Reference proteome</keyword>
<organism evidence="3 4">
    <name type="scientific">Magnaporthiopsis poae (strain ATCC 64411 / 73-15)</name>
    <name type="common">Kentucky bluegrass fungus</name>
    <name type="synonym">Magnaporthe poae</name>
    <dbReference type="NCBI Taxonomy" id="644358"/>
    <lineage>
        <taxon>Eukaryota</taxon>
        <taxon>Fungi</taxon>
        <taxon>Dikarya</taxon>
        <taxon>Ascomycota</taxon>
        <taxon>Pezizomycotina</taxon>
        <taxon>Sordariomycetes</taxon>
        <taxon>Sordariomycetidae</taxon>
        <taxon>Magnaporthales</taxon>
        <taxon>Magnaporthaceae</taxon>
        <taxon>Magnaporthiopsis</taxon>
    </lineage>
</organism>
<dbReference type="AlphaFoldDB" id="A0A0C4DP90"/>
<dbReference type="EMBL" id="ADBL01000401">
    <property type="status" value="NOT_ANNOTATED_CDS"/>
    <property type="molecule type" value="Genomic_DNA"/>
</dbReference>
<accession>A0A0C4DP90</accession>